<evidence type="ECO:0000313" key="2">
    <source>
        <dbReference type="Proteomes" id="UP001140949"/>
    </source>
</evidence>
<evidence type="ECO:0000313" key="1">
    <source>
        <dbReference type="EMBL" id="KAJ6817808.1"/>
    </source>
</evidence>
<sequence length="110" mass="12325">MKREKEIRGSSPAMADLWLIQSGTSISGGSKLCAGVEAPRRHWRLRRFFKERRGLREATQQSGSVLGSILQSRSGSCDVEVSRLRSTGRWPSVLMIWSWHGGGDLAARWI</sequence>
<dbReference type="Proteomes" id="UP001140949">
    <property type="component" value="Unassembled WGS sequence"/>
</dbReference>
<organism evidence="1 2">
    <name type="scientific">Iris pallida</name>
    <name type="common">Sweet iris</name>
    <dbReference type="NCBI Taxonomy" id="29817"/>
    <lineage>
        <taxon>Eukaryota</taxon>
        <taxon>Viridiplantae</taxon>
        <taxon>Streptophyta</taxon>
        <taxon>Embryophyta</taxon>
        <taxon>Tracheophyta</taxon>
        <taxon>Spermatophyta</taxon>
        <taxon>Magnoliopsida</taxon>
        <taxon>Liliopsida</taxon>
        <taxon>Asparagales</taxon>
        <taxon>Iridaceae</taxon>
        <taxon>Iridoideae</taxon>
        <taxon>Irideae</taxon>
        <taxon>Iris</taxon>
    </lineage>
</organism>
<dbReference type="EMBL" id="JANAVB010027598">
    <property type="protein sequence ID" value="KAJ6817808.1"/>
    <property type="molecule type" value="Genomic_DNA"/>
</dbReference>
<reference evidence="1" key="2">
    <citation type="submission" date="2023-04" db="EMBL/GenBank/DDBJ databases">
        <authorList>
            <person name="Bruccoleri R.E."/>
            <person name="Oakeley E.J."/>
            <person name="Faust A.-M."/>
            <person name="Dessus-Babus S."/>
            <person name="Altorfer M."/>
            <person name="Burckhardt D."/>
            <person name="Oertli M."/>
            <person name="Naumann U."/>
            <person name="Petersen F."/>
            <person name="Wong J."/>
        </authorList>
    </citation>
    <scope>NUCLEOTIDE SEQUENCE</scope>
    <source>
        <strain evidence="1">GSM-AAB239-AS_SAM_17_03QT</strain>
        <tissue evidence="1">Leaf</tissue>
    </source>
</reference>
<protein>
    <submittedName>
        <fullName evidence="1">Uncharacterized protein</fullName>
    </submittedName>
</protein>
<proteinExistence type="predicted"/>
<name>A0AAX6FP08_IRIPA</name>
<keyword evidence="2" id="KW-1185">Reference proteome</keyword>
<accession>A0AAX6FP08</accession>
<comment type="caution">
    <text evidence="1">The sequence shown here is derived from an EMBL/GenBank/DDBJ whole genome shotgun (WGS) entry which is preliminary data.</text>
</comment>
<reference evidence="1" key="1">
    <citation type="journal article" date="2023" name="GigaByte">
        <title>Genome assembly of the bearded iris, Iris pallida Lam.</title>
        <authorList>
            <person name="Bruccoleri R.E."/>
            <person name="Oakeley E.J."/>
            <person name="Faust A.M.E."/>
            <person name="Altorfer M."/>
            <person name="Dessus-Babus S."/>
            <person name="Burckhardt D."/>
            <person name="Oertli M."/>
            <person name="Naumann U."/>
            <person name="Petersen F."/>
            <person name="Wong J."/>
        </authorList>
    </citation>
    <scope>NUCLEOTIDE SEQUENCE</scope>
    <source>
        <strain evidence="1">GSM-AAB239-AS_SAM_17_03QT</strain>
    </source>
</reference>
<dbReference type="AlphaFoldDB" id="A0AAX6FP08"/>
<gene>
    <name evidence="1" type="ORF">M6B38_409270</name>
</gene>